<dbReference type="PaxDb" id="3708-A0A078ILK6"/>
<dbReference type="AlphaFoldDB" id="A0A078ILK6"/>
<name>A0A078ILK6_BRANA</name>
<keyword evidence="2" id="KW-1185">Reference proteome</keyword>
<evidence type="ECO:0000313" key="1">
    <source>
        <dbReference type="EMBL" id="CDY50881.1"/>
    </source>
</evidence>
<organism evidence="1 2">
    <name type="scientific">Brassica napus</name>
    <name type="common">Rape</name>
    <dbReference type="NCBI Taxonomy" id="3708"/>
    <lineage>
        <taxon>Eukaryota</taxon>
        <taxon>Viridiplantae</taxon>
        <taxon>Streptophyta</taxon>
        <taxon>Embryophyta</taxon>
        <taxon>Tracheophyta</taxon>
        <taxon>Spermatophyta</taxon>
        <taxon>Magnoliopsida</taxon>
        <taxon>eudicotyledons</taxon>
        <taxon>Gunneridae</taxon>
        <taxon>Pentapetalae</taxon>
        <taxon>rosids</taxon>
        <taxon>malvids</taxon>
        <taxon>Brassicales</taxon>
        <taxon>Brassicaceae</taxon>
        <taxon>Brassiceae</taxon>
        <taxon>Brassica</taxon>
    </lineage>
</organism>
<dbReference type="Gramene" id="CDY50881">
    <property type="protein sequence ID" value="CDY50881"/>
    <property type="gene ID" value="GSBRNA2T00097710001"/>
</dbReference>
<accession>A0A078ILK6</accession>
<reference evidence="1 2" key="1">
    <citation type="journal article" date="2014" name="Science">
        <title>Plant genetics. Early allopolyploid evolution in the post-Neolithic Brassica napus oilseed genome.</title>
        <authorList>
            <person name="Chalhoub B."/>
            <person name="Denoeud F."/>
            <person name="Liu S."/>
            <person name="Parkin I.A."/>
            <person name="Tang H."/>
            <person name="Wang X."/>
            <person name="Chiquet J."/>
            <person name="Belcram H."/>
            <person name="Tong C."/>
            <person name="Samans B."/>
            <person name="Correa M."/>
            <person name="Da Silva C."/>
            <person name="Just J."/>
            <person name="Falentin C."/>
            <person name="Koh C.S."/>
            <person name="Le Clainche I."/>
            <person name="Bernard M."/>
            <person name="Bento P."/>
            <person name="Noel B."/>
            <person name="Labadie K."/>
            <person name="Alberti A."/>
            <person name="Charles M."/>
            <person name="Arnaud D."/>
            <person name="Guo H."/>
            <person name="Daviaud C."/>
            <person name="Alamery S."/>
            <person name="Jabbari K."/>
            <person name="Zhao M."/>
            <person name="Edger P.P."/>
            <person name="Chelaifa H."/>
            <person name="Tack D."/>
            <person name="Lassalle G."/>
            <person name="Mestiri I."/>
            <person name="Schnel N."/>
            <person name="Le Paslier M.C."/>
            <person name="Fan G."/>
            <person name="Renault V."/>
            <person name="Bayer P.E."/>
            <person name="Golicz A.A."/>
            <person name="Manoli S."/>
            <person name="Lee T.H."/>
            <person name="Thi V.H."/>
            <person name="Chalabi S."/>
            <person name="Hu Q."/>
            <person name="Fan C."/>
            <person name="Tollenaere R."/>
            <person name="Lu Y."/>
            <person name="Battail C."/>
            <person name="Shen J."/>
            <person name="Sidebottom C.H."/>
            <person name="Wang X."/>
            <person name="Canaguier A."/>
            <person name="Chauveau A."/>
            <person name="Berard A."/>
            <person name="Deniot G."/>
            <person name="Guan M."/>
            <person name="Liu Z."/>
            <person name="Sun F."/>
            <person name="Lim Y.P."/>
            <person name="Lyons E."/>
            <person name="Town C.D."/>
            <person name="Bancroft I."/>
            <person name="Wang X."/>
            <person name="Meng J."/>
            <person name="Ma J."/>
            <person name="Pires J.C."/>
            <person name="King G.J."/>
            <person name="Brunel D."/>
            <person name="Delourme R."/>
            <person name="Renard M."/>
            <person name="Aury J.M."/>
            <person name="Adams K.L."/>
            <person name="Batley J."/>
            <person name="Snowdon R.J."/>
            <person name="Tost J."/>
            <person name="Edwards D."/>
            <person name="Zhou Y."/>
            <person name="Hua W."/>
            <person name="Sharpe A.G."/>
            <person name="Paterson A.H."/>
            <person name="Guan C."/>
            <person name="Wincker P."/>
        </authorList>
    </citation>
    <scope>NUCLEOTIDE SEQUENCE [LARGE SCALE GENOMIC DNA]</scope>
    <source>
        <strain evidence="2">cv. Darmor-bzh</strain>
    </source>
</reference>
<protein>
    <submittedName>
        <fullName evidence="1">BnaA05g37420D protein</fullName>
    </submittedName>
</protein>
<dbReference type="Proteomes" id="UP000028999">
    <property type="component" value="Unassembled WGS sequence"/>
</dbReference>
<gene>
    <name evidence="1" type="primary">BnaA05g37420D</name>
    <name evidence="1" type="ORF">GSBRNA2T00097710001</name>
</gene>
<dbReference type="EMBL" id="LK032945">
    <property type="protein sequence ID" value="CDY50881.1"/>
    <property type="molecule type" value="Genomic_DNA"/>
</dbReference>
<sequence length="30" mass="3763">MQRVNARHGTMQRNLYLLLHRHKWVEIHKP</sequence>
<evidence type="ECO:0000313" key="2">
    <source>
        <dbReference type="Proteomes" id="UP000028999"/>
    </source>
</evidence>
<proteinExistence type="predicted"/>